<dbReference type="PROSITE" id="PS00383">
    <property type="entry name" value="TYR_PHOSPHATASE_1"/>
    <property type="match status" value="1"/>
</dbReference>
<dbReference type="GO" id="GO:0008138">
    <property type="term" value="F:protein tyrosine/serine/threonine phosphatase activity"/>
    <property type="evidence" value="ECO:0007669"/>
    <property type="project" value="InterPro"/>
</dbReference>
<keyword evidence="3" id="KW-0378">Hydrolase</keyword>
<sequence>MYEQQHMNEIVPRLFVGNQIAGSIQDLLKEHGITHILALGIFEPIHDHIIFKNIRIMDVPEENLIQHLDDTFDFIHDAYENGGSILVHCEAGMSRSTAVVAAYLMRTRQLSPQAALDMVKAKRTFAQPNSGFMEQLDLYQLLQYRVDTSHVAYRRFLVAGMAREQQDTGYIVNLALTPNPEAGSQSQLIVRCKKCRYVLVNKEHILDHEPGKGQQAFAYTKRNTDIQSSTPSSAVSPDIHQQPLNPLLARLGTSNNNCSSYFIEPMEWIHVLQDSQIEGRIDCPNCMSKLGQYNWSGAQCSCGRWITPAFMLHRKQVDEIKRRR</sequence>
<keyword evidence="9" id="KW-1185">Reference proteome</keyword>
<dbReference type="PANTHER" id="PTHR45848">
    <property type="entry name" value="DUAL SPECIFICITY PROTEIN PHOSPHATASE 12 FAMILY MEMBER"/>
    <property type="match status" value="1"/>
</dbReference>
<evidence type="ECO:0000259" key="7">
    <source>
        <dbReference type="PROSITE" id="PS50056"/>
    </source>
</evidence>
<protein>
    <recommendedName>
        <fullName evidence="2">protein-tyrosine-phosphatase</fullName>
        <ecNumber evidence="2">3.1.3.48</ecNumber>
    </recommendedName>
</protein>
<feature type="domain" description="Tyrosine-protein phosphatase" evidence="6">
    <location>
        <begin position="6"/>
        <end position="145"/>
    </location>
</feature>
<dbReference type="AlphaFoldDB" id="A0AAD5KI70"/>
<dbReference type="SMART" id="SM00195">
    <property type="entry name" value="DSPc"/>
    <property type="match status" value="1"/>
</dbReference>
<dbReference type="GO" id="GO:0004725">
    <property type="term" value="F:protein tyrosine phosphatase activity"/>
    <property type="evidence" value="ECO:0007669"/>
    <property type="project" value="UniProtKB-EC"/>
</dbReference>
<dbReference type="InterPro" id="IPR000340">
    <property type="entry name" value="Dual-sp_phosphatase_cat-dom"/>
</dbReference>
<comment type="similarity">
    <text evidence="1">Belongs to the protein-tyrosine phosphatase family. Non-receptor class dual specificity subfamily.</text>
</comment>
<dbReference type="InterPro" id="IPR016278">
    <property type="entry name" value="DUSP12"/>
</dbReference>
<evidence type="ECO:0000313" key="8">
    <source>
        <dbReference type="EMBL" id="KAI9271728.1"/>
    </source>
</evidence>
<dbReference type="InterPro" id="IPR016130">
    <property type="entry name" value="Tyr_Pase_AS"/>
</dbReference>
<feature type="active site" description="Phosphocysteine intermediate" evidence="5">
    <location>
        <position position="89"/>
    </location>
</feature>
<gene>
    <name evidence="8" type="ORF">BDA99DRAFT_500838</name>
</gene>
<dbReference type="CDD" id="cd14498">
    <property type="entry name" value="DSP"/>
    <property type="match status" value="1"/>
</dbReference>
<dbReference type="InterPro" id="IPR000387">
    <property type="entry name" value="Tyr_Pase_dom"/>
</dbReference>
<evidence type="ECO:0000256" key="2">
    <source>
        <dbReference type="ARBA" id="ARBA00013064"/>
    </source>
</evidence>
<evidence type="ECO:0000313" key="9">
    <source>
        <dbReference type="Proteomes" id="UP001209540"/>
    </source>
</evidence>
<keyword evidence="4" id="KW-0904">Protein phosphatase</keyword>
<evidence type="ECO:0000256" key="5">
    <source>
        <dbReference type="PIRSR" id="PIRSR000941-50"/>
    </source>
</evidence>
<dbReference type="PROSITE" id="PS50056">
    <property type="entry name" value="TYR_PHOSPHATASE_2"/>
    <property type="match status" value="1"/>
</dbReference>
<dbReference type="Gene3D" id="3.90.190.10">
    <property type="entry name" value="Protein tyrosine phosphatase superfamily"/>
    <property type="match status" value="1"/>
</dbReference>
<dbReference type="GO" id="GO:0005634">
    <property type="term" value="C:nucleus"/>
    <property type="evidence" value="ECO:0007669"/>
    <property type="project" value="TreeGrafter"/>
</dbReference>
<feature type="domain" description="Tyrosine specific protein phosphatases" evidence="7">
    <location>
        <begin position="62"/>
        <end position="123"/>
    </location>
</feature>
<proteinExistence type="inferred from homology"/>
<dbReference type="SMART" id="SM00404">
    <property type="entry name" value="PTPc_motif"/>
    <property type="match status" value="1"/>
</dbReference>
<evidence type="ECO:0000256" key="1">
    <source>
        <dbReference type="ARBA" id="ARBA00008601"/>
    </source>
</evidence>
<reference evidence="8" key="1">
    <citation type="journal article" date="2022" name="IScience">
        <title>Evolution of zygomycete secretomes and the origins of terrestrial fungal ecologies.</title>
        <authorList>
            <person name="Chang Y."/>
            <person name="Wang Y."/>
            <person name="Mondo S."/>
            <person name="Ahrendt S."/>
            <person name="Andreopoulos W."/>
            <person name="Barry K."/>
            <person name="Beard J."/>
            <person name="Benny G.L."/>
            <person name="Blankenship S."/>
            <person name="Bonito G."/>
            <person name="Cuomo C."/>
            <person name="Desiro A."/>
            <person name="Gervers K.A."/>
            <person name="Hundley H."/>
            <person name="Kuo A."/>
            <person name="LaButti K."/>
            <person name="Lang B.F."/>
            <person name="Lipzen A."/>
            <person name="O'Donnell K."/>
            <person name="Pangilinan J."/>
            <person name="Reynolds N."/>
            <person name="Sandor L."/>
            <person name="Smith M.E."/>
            <person name="Tsang A."/>
            <person name="Grigoriev I.V."/>
            <person name="Stajich J.E."/>
            <person name="Spatafora J.W."/>
        </authorList>
    </citation>
    <scope>NUCLEOTIDE SEQUENCE</scope>
    <source>
        <strain evidence="8">RSA 2281</strain>
    </source>
</reference>
<comment type="caution">
    <text evidence="8">The sequence shown here is derived from an EMBL/GenBank/DDBJ whole genome shotgun (WGS) entry which is preliminary data.</text>
</comment>
<accession>A0AAD5KI70</accession>
<evidence type="ECO:0000256" key="4">
    <source>
        <dbReference type="ARBA" id="ARBA00022912"/>
    </source>
</evidence>
<evidence type="ECO:0000256" key="3">
    <source>
        <dbReference type="ARBA" id="ARBA00022801"/>
    </source>
</evidence>
<dbReference type="SUPFAM" id="SSF52799">
    <property type="entry name" value="(Phosphotyrosine protein) phosphatases II"/>
    <property type="match status" value="1"/>
</dbReference>
<evidence type="ECO:0000259" key="6">
    <source>
        <dbReference type="PROSITE" id="PS50054"/>
    </source>
</evidence>
<dbReference type="Pfam" id="PF00782">
    <property type="entry name" value="DSPc"/>
    <property type="match status" value="1"/>
</dbReference>
<dbReference type="Proteomes" id="UP001209540">
    <property type="component" value="Unassembled WGS sequence"/>
</dbReference>
<organism evidence="8 9">
    <name type="scientific">Phascolomyces articulosus</name>
    <dbReference type="NCBI Taxonomy" id="60185"/>
    <lineage>
        <taxon>Eukaryota</taxon>
        <taxon>Fungi</taxon>
        <taxon>Fungi incertae sedis</taxon>
        <taxon>Mucoromycota</taxon>
        <taxon>Mucoromycotina</taxon>
        <taxon>Mucoromycetes</taxon>
        <taxon>Mucorales</taxon>
        <taxon>Lichtheimiaceae</taxon>
        <taxon>Phascolomyces</taxon>
    </lineage>
</organism>
<dbReference type="PIRSF" id="PIRSF000941">
    <property type="entry name" value="DUSP12"/>
    <property type="match status" value="1"/>
</dbReference>
<dbReference type="InterPro" id="IPR029021">
    <property type="entry name" value="Prot-tyrosine_phosphatase-like"/>
</dbReference>
<name>A0AAD5KI70_9FUNG</name>
<reference evidence="8" key="2">
    <citation type="submission" date="2023-02" db="EMBL/GenBank/DDBJ databases">
        <authorList>
            <consortium name="DOE Joint Genome Institute"/>
            <person name="Mondo S.J."/>
            <person name="Chang Y."/>
            <person name="Wang Y."/>
            <person name="Ahrendt S."/>
            <person name="Andreopoulos W."/>
            <person name="Barry K."/>
            <person name="Beard J."/>
            <person name="Benny G.L."/>
            <person name="Blankenship S."/>
            <person name="Bonito G."/>
            <person name="Cuomo C."/>
            <person name="Desiro A."/>
            <person name="Gervers K.A."/>
            <person name="Hundley H."/>
            <person name="Kuo A."/>
            <person name="LaButti K."/>
            <person name="Lang B.F."/>
            <person name="Lipzen A."/>
            <person name="O'Donnell K."/>
            <person name="Pangilinan J."/>
            <person name="Reynolds N."/>
            <person name="Sandor L."/>
            <person name="Smith M.W."/>
            <person name="Tsang A."/>
            <person name="Grigoriev I.V."/>
            <person name="Stajich J.E."/>
            <person name="Spatafora J.W."/>
        </authorList>
    </citation>
    <scope>NUCLEOTIDE SEQUENCE</scope>
    <source>
        <strain evidence="8">RSA 2281</strain>
    </source>
</reference>
<dbReference type="EMBL" id="JAIXMP010000006">
    <property type="protein sequence ID" value="KAI9271728.1"/>
    <property type="molecule type" value="Genomic_DNA"/>
</dbReference>
<dbReference type="PANTHER" id="PTHR45848:SF4">
    <property type="entry name" value="DUAL SPECIFICITY PROTEIN PHOSPHATASE 12"/>
    <property type="match status" value="1"/>
</dbReference>
<dbReference type="InterPro" id="IPR020422">
    <property type="entry name" value="TYR_PHOSPHATASE_DUAL_dom"/>
</dbReference>
<dbReference type="PROSITE" id="PS50054">
    <property type="entry name" value="TYR_PHOSPHATASE_DUAL"/>
    <property type="match status" value="1"/>
</dbReference>
<dbReference type="EC" id="3.1.3.48" evidence="2"/>
<dbReference type="InterPro" id="IPR003595">
    <property type="entry name" value="Tyr_Pase_cat"/>
</dbReference>